<dbReference type="EMBL" id="HG996476">
    <property type="protein sequence ID" value="CAG1854406.1"/>
    <property type="molecule type" value="Genomic_DNA"/>
</dbReference>
<organism evidence="3 4">
    <name type="scientific">Musa acuminata subsp. malaccensis</name>
    <name type="common">Wild banana</name>
    <name type="synonym">Musa malaccensis</name>
    <dbReference type="NCBI Taxonomy" id="214687"/>
    <lineage>
        <taxon>Eukaryota</taxon>
        <taxon>Viridiplantae</taxon>
        <taxon>Streptophyta</taxon>
        <taxon>Embryophyta</taxon>
        <taxon>Tracheophyta</taxon>
        <taxon>Spermatophyta</taxon>
        <taxon>Magnoliopsida</taxon>
        <taxon>Liliopsida</taxon>
        <taxon>Zingiberales</taxon>
        <taxon>Musaceae</taxon>
        <taxon>Musa</taxon>
    </lineage>
</organism>
<dbReference type="InterPro" id="IPR036236">
    <property type="entry name" value="Znf_C2H2_sf"/>
</dbReference>
<dbReference type="Gramene" id="Ma10_t23480.1">
    <property type="protein sequence ID" value="Ma10_p23480.1"/>
    <property type="gene ID" value="Ma10_g23480"/>
</dbReference>
<evidence type="ECO:0000259" key="1">
    <source>
        <dbReference type="Pfam" id="PF12756"/>
    </source>
</evidence>
<name>A0A804KZJ3_MUSAM</name>
<accession>A0A804KZJ3</accession>
<dbReference type="PANTHER" id="PTHR13182:SF8">
    <property type="entry name" value="CYTOPLASMIC 60S SUBUNIT BIOGENESIS FACTOR ZNF622"/>
    <property type="match status" value="1"/>
</dbReference>
<dbReference type="InterPro" id="IPR041661">
    <property type="entry name" value="ZN622/Rei1/Reh1_Znf-C2H2"/>
</dbReference>
<evidence type="ECO:0000313" key="4">
    <source>
        <dbReference type="Proteomes" id="UP000012960"/>
    </source>
</evidence>
<dbReference type="EnsemblPlants" id="Ma10_t23480.1">
    <property type="protein sequence ID" value="Ma10_p23480.1"/>
    <property type="gene ID" value="Ma10_g23480"/>
</dbReference>
<evidence type="ECO:0000313" key="2">
    <source>
        <dbReference type="EMBL" id="CAG1854406.1"/>
    </source>
</evidence>
<reference evidence="3" key="2">
    <citation type="submission" date="2021-05" db="UniProtKB">
        <authorList>
            <consortium name="EnsemblPlants"/>
        </authorList>
    </citation>
    <scope>IDENTIFICATION</scope>
    <source>
        <strain evidence="3">subsp. malaccensis</strain>
    </source>
</reference>
<protein>
    <submittedName>
        <fullName evidence="2">(wild Malaysian banana) hypothetical protein</fullName>
    </submittedName>
</protein>
<gene>
    <name evidence="2" type="ORF">GSMUA_326320.1</name>
</gene>
<feature type="domain" description="ZN622/Rei1/Reh1 zinc finger C2H2-type" evidence="1">
    <location>
        <begin position="67"/>
        <end position="126"/>
    </location>
</feature>
<dbReference type="InParanoid" id="A0A804KZJ3"/>
<keyword evidence="4" id="KW-1185">Reference proteome</keyword>
<dbReference type="InterPro" id="IPR040025">
    <property type="entry name" value="Znf622/Rei1/Reh1"/>
</dbReference>
<dbReference type="Pfam" id="PF12756">
    <property type="entry name" value="zf-C2H2_2"/>
    <property type="match status" value="1"/>
</dbReference>
<dbReference type="PANTHER" id="PTHR13182">
    <property type="entry name" value="ZINC FINGER PROTEIN 622"/>
    <property type="match status" value="1"/>
</dbReference>
<sequence>MVLACNACNKEFENERYLVLITSFLVLGISRYLPIGCPILSASQELGPSAAGISTIKPLVDLDASCCFICDLKHESIESCMVHMQKKHGFFIPDVEYLKDPKGLLMRVGLKVKRDFTCLYCNDRRPSFPKFGGCEEASI</sequence>
<dbReference type="SUPFAM" id="SSF57667">
    <property type="entry name" value="beta-beta-alpha zinc fingers"/>
    <property type="match status" value="1"/>
</dbReference>
<proteinExistence type="predicted"/>
<dbReference type="GO" id="GO:0042273">
    <property type="term" value="P:ribosomal large subunit biogenesis"/>
    <property type="evidence" value="ECO:0007669"/>
    <property type="project" value="UniProtKB-ARBA"/>
</dbReference>
<dbReference type="AlphaFoldDB" id="A0A804KZJ3"/>
<dbReference type="Proteomes" id="UP000012960">
    <property type="component" value="Unplaced"/>
</dbReference>
<evidence type="ECO:0000313" key="3">
    <source>
        <dbReference type="EnsemblPlants" id="Ma10_p23480.1"/>
    </source>
</evidence>
<reference evidence="2" key="1">
    <citation type="submission" date="2021-03" db="EMBL/GenBank/DDBJ databases">
        <authorList>
            <consortium name="Genoscope - CEA"/>
            <person name="William W."/>
        </authorList>
    </citation>
    <scope>NUCLEOTIDE SEQUENCE</scope>
    <source>
        <strain evidence="2">Doubled-haploid Pahang</strain>
    </source>
</reference>